<dbReference type="EMBL" id="JNBS01004641">
    <property type="protein sequence ID" value="OQR82816.1"/>
    <property type="molecule type" value="Genomic_DNA"/>
</dbReference>
<evidence type="ECO:0000256" key="3">
    <source>
        <dbReference type="PROSITE-ProRule" id="PRU00023"/>
    </source>
</evidence>
<comment type="caution">
    <text evidence="4">The sequence shown here is derived from an EMBL/GenBank/DDBJ whole genome shotgun (WGS) entry which is preliminary data.</text>
</comment>
<accession>A0A1V9YAT9</accession>
<dbReference type="PRINTS" id="PR01415">
    <property type="entry name" value="ANKYRIN"/>
</dbReference>
<dbReference type="STRING" id="74557.A0A1V9YAT9"/>
<evidence type="ECO:0000256" key="2">
    <source>
        <dbReference type="ARBA" id="ARBA00023043"/>
    </source>
</evidence>
<feature type="repeat" description="ANK" evidence="3">
    <location>
        <begin position="86"/>
        <end position="118"/>
    </location>
</feature>
<evidence type="ECO:0000313" key="5">
    <source>
        <dbReference type="Proteomes" id="UP000243217"/>
    </source>
</evidence>
<dbReference type="PANTHER" id="PTHR24171">
    <property type="entry name" value="ANKYRIN REPEAT DOMAIN-CONTAINING PROTEIN 39-RELATED"/>
    <property type="match status" value="1"/>
</dbReference>
<reference evidence="4 5" key="1">
    <citation type="journal article" date="2014" name="Genome Biol. Evol.">
        <title>The secreted proteins of Achlya hypogyna and Thraustotheca clavata identify the ancestral oomycete secretome and reveal gene acquisitions by horizontal gene transfer.</title>
        <authorList>
            <person name="Misner I."/>
            <person name="Blouin N."/>
            <person name="Leonard G."/>
            <person name="Richards T.A."/>
            <person name="Lane C.E."/>
        </authorList>
    </citation>
    <scope>NUCLEOTIDE SEQUENCE [LARGE SCALE GENOMIC DNA]</scope>
    <source>
        <strain evidence="4 5">ATCC 34112</strain>
    </source>
</reference>
<proteinExistence type="predicted"/>
<dbReference type="AlphaFoldDB" id="A0A1V9YAT9"/>
<evidence type="ECO:0000313" key="4">
    <source>
        <dbReference type="EMBL" id="OQR82816.1"/>
    </source>
</evidence>
<keyword evidence="1" id="KW-0677">Repeat</keyword>
<dbReference type="Proteomes" id="UP000243217">
    <property type="component" value="Unassembled WGS sequence"/>
</dbReference>
<dbReference type="Pfam" id="PF12796">
    <property type="entry name" value="Ank_2"/>
    <property type="match status" value="1"/>
</dbReference>
<dbReference type="PANTHER" id="PTHR24171:SF9">
    <property type="entry name" value="ANKYRIN REPEAT DOMAIN-CONTAINING PROTEIN 39"/>
    <property type="match status" value="1"/>
</dbReference>
<dbReference type="SMART" id="SM00248">
    <property type="entry name" value="ANK"/>
    <property type="match status" value="2"/>
</dbReference>
<dbReference type="PROSITE" id="PS50088">
    <property type="entry name" value="ANK_REPEAT"/>
    <property type="match status" value="2"/>
</dbReference>
<dbReference type="OrthoDB" id="79293at2759"/>
<gene>
    <name evidence="4" type="ORF">THRCLA_23198</name>
</gene>
<dbReference type="Pfam" id="PF13637">
    <property type="entry name" value="Ank_4"/>
    <property type="match status" value="1"/>
</dbReference>
<keyword evidence="2 3" id="KW-0040">ANK repeat</keyword>
<sequence>MSDKSGYFSMLSDTLRIKKNEEMSYENEEKLYDASLLGSFDEVKELVGKGANDGSTPLHNASENGHEKIVEFLSQSGAQIDIKNNNGSTPLHQASGNGHEKTVEILLQNGVTIDLRDNNGMTAMHRAIEKGHTK</sequence>
<dbReference type="InterPro" id="IPR002110">
    <property type="entry name" value="Ankyrin_rpt"/>
</dbReference>
<feature type="non-terminal residue" evidence="4">
    <location>
        <position position="134"/>
    </location>
</feature>
<dbReference type="PROSITE" id="PS50297">
    <property type="entry name" value="ANK_REP_REGION"/>
    <property type="match status" value="2"/>
</dbReference>
<protein>
    <submittedName>
        <fullName evidence="4">Ankyrin-2-like</fullName>
    </submittedName>
</protein>
<keyword evidence="5" id="KW-1185">Reference proteome</keyword>
<dbReference type="Gene3D" id="1.25.40.20">
    <property type="entry name" value="Ankyrin repeat-containing domain"/>
    <property type="match status" value="2"/>
</dbReference>
<name>A0A1V9YAT9_9STRA</name>
<dbReference type="InterPro" id="IPR036770">
    <property type="entry name" value="Ankyrin_rpt-contain_sf"/>
</dbReference>
<dbReference type="SUPFAM" id="SSF48403">
    <property type="entry name" value="Ankyrin repeat"/>
    <property type="match status" value="1"/>
</dbReference>
<evidence type="ECO:0000256" key="1">
    <source>
        <dbReference type="ARBA" id="ARBA00022737"/>
    </source>
</evidence>
<organism evidence="4 5">
    <name type="scientific">Thraustotheca clavata</name>
    <dbReference type="NCBI Taxonomy" id="74557"/>
    <lineage>
        <taxon>Eukaryota</taxon>
        <taxon>Sar</taxon>
        <taxon>Stramenopiles</taxon>
        <taxon>Oomycota</taxon>
        <taxon>Saprolegniomycetes</taxon>
        <taxon>Saprolegniales</taxon>
        <taxon>Achlyaceae</taxon>
        <taxon>Thraustotheca</taxon>
    </lineage>
</organism>
<feature type="repeat" description="ANK" evidence="3">
    <location>
        <begin position="53"/>
        <end position="85"/>
    </location>
</feature>